<dbReference type="InterPro" id="IPR036249">
    <property type="entry name" value="Thioredoxin-like_sf"/>
</dbReference>
<keyword evidence="5" id="KW-0472">Membrane</keyword>
<dbReference type="EMBL" id="AP014809">
    <property type="protein sequence ID" value="BAU90017.1"/>
    <property type="molecule type" value="Genomic_DNA"/>
</dbReference>
<dbReference type="Proteomes" id="UP000218288">
    <property type="component" value="Chromosome"/>
</dbReference>
<evidence type="ECO:0000256" key="3">
    <source>
        <dbReference type="PIRSR" id="PIRSR603782-1"/>
    </source>
</evidence>
<keyword evidence="2 3" id="KW-0186">Copper</keyword>
<keyword evidence="5" id="KW-0812">Transmembrane</keyword>
<accession>A0A160PB48</accession>
<dbReference type="Gene3D" id="3.40.30.10">
    <property type="entry name" value="Glutaredoxin"/>
    <property type="match status" value="1"/>
</dbReference>
<sequence>MRRAARTTLPDTIMRGMTMATEPRPDLAAPSPAAKRGSTLILIAFALSLVGIVAATVAFLPRGDKPSALSVVGGPFRLESSKGGTVDSRALKGKPFLVFFGFTQCPNVCPTTLADLGTLLDEFAAEGGDLQAYYITLDPERDTPEVMREYMASFTDRITGLTGTPQQIEGVIRDYRAFVKRVPLPGGDYTLEHTLMVYMMDRNSGFAGPLDLNAGHALALKQLRKLVADGRNT</sequence>
<dbReference type="SUPFAM" id="SSF52833">
    <property type="entry name" value="Thioredoxin-like"/>
    <property type="match status" value="1"/>
</dbReference>
<dbReference type="InterPro" id="IPR003782">
    <property type="entry name" value="SCO1/SenC"/>
</dbReference>
<dbReference type="FunFam" id="3.40.30.10:FF:000013">
    <property type="entry name" value="Blast:Protein SCO1 homolog, mitochondrial"/>
    <property type="match status" value="1"/>
</dbReference>
<keyword evidence="3" id="KW-0479">Metal-binding</keyword>
<dbReference type="GO" id="GO:0046872">
    <property type="term" value="F:metal ion binding"/>
    <property type="evidence" value="ECO:0007669"/>
    <property type="project" value="UniProtKB-KW"/>
</dbReference>
<feature type="disulfide bond" description="Redox-active" evidence="4">
    <location>
        <begin position="105"/>
        <end position="109"/>
    </location>
</feature>
<proteinExistence type="inferred from homology"/>
<evidence type="ECO:0000256" key="4">
    <source>
        <dbReference type="PIRSR" id="PIRSR603782-2"/>
    </source>
</evidence>
<keyword evidence="4" id="KW-1015">Disulfide bond</keyword>
<protein>
    <submittedName>
        <fullName evidence="6">Electron transport protein SCO1/SenC</fullName>
    </submittedName>
</protein>
<evidence type="ECO:0000313" key="7">
    <source>
        <dbReference type="Proteomes" id="UP000218288"/>
    </source>
</evidence>
<evidence type="ECO:0000313" key="6">
    <source>
        <dbReference type="EMBL" id="BAU90017.1"/>
    </source>
</evidence>
<evidence type="ECO:0000256" key="2">
    <source>
        <dbReference type="ARBA" id="ARBA00023008"/>
    </source>
</evidence>
<organism evidence="6 7">
    <name type="scientific">Methylorubrum populi</name>
    <dbReference type="NCBI Taxonomy" id="223967"/>
    <lineage>
        <taxon>Bacteria</taxon>
        <taxon>Pseudomonadati</taxon>
        <taxon>Pseudomonadota</taxon>
        <taxon>Alphaproteobacteria</taxon>
        <taxon>Hyphomicrobiales</taxon>
        <taxon>Methylobacteriaceae</taxon>
        <taxon>Methylorubrum</taxon>
    </lineage>
</organism>
<comment type="similarity">
    <text evidence="1">Belongs to the SCO1/2 family.</text>
</comment>
<evidence type="ECO:0000256" key="1">
    <source>
        <dbReference type="ARBA" id="ARBA00010996"/>
    </source>
</evidence>
<dbReference type="PANTHER" id="PTHR12151">
    <property type="entry name" value="ELECTRON TRANSPORT PROTIN SCO1/SENC FAMILY MEMBER"/>
    <property type="match status" value="1"/>
</dbReference>
<dbReference type="CDD" id="cd02968">
    <property type="entry name" value="SCO"/>
    <property type="match status" value="1"/>
</dbReference>
<dbReference type="Pfam" id="PF02630">
    <property type="entry name" value="SCO1-SenC"/>
    <property type="match status" value="1"/>
</dbReference>
<name>A0A160PB48_9HYPH</name>
<feature type="binding site" evidence="3">
    <location>
        <position position="105"/>
    </location>
    <ligand>
        <name>Cu cation</name>
        <dbReference type="ChEBI" id="CHEBI:23378"/>
    </ligand>
</feature>
<feature type="binding site" evidence="3">
    <location>
        <position position="193"/>
    </location>
    <ligand>
        <name>Cu cation</name>
        <dbReference type="ChEBI" id="CHEBI:23378"/>
    </ligand>
</feature>
<reference evidence="6 7" key="1">
    <citation type="journal article" date="2016" name="Genome Announc.">
        <title>Complete Genome Sequence of Methylobacterium populi P-1M, Isolated from Pink-Pigmented Household Biofilm.</title>
        <authorList>
            <person name="Morohoshi T."/>
            <person name="Ikeda T."/>
        </authorList>
    </citation>
    <scope>NUCLEOTIDE SEQUENCE [LARGE SCALE GENOMIC DNA]</scope>
    <source>
        <strain evidence="6 7">P-1M</strain>
    </source>
</reference>
<evidence type="ECO:0000256" key="5">
    <source>
        <dbReference type="SAM" id="Phobius"/>
    </source>
</evidence>
<feature type="binding site" evidence="3">
    <location>
        <position position="109"/>
    </location>
    <ligand>
        <name>Cu cation</name>
        <dbReference type="ChEBI" id="CHEBI:23378"/>
    </ligand>
</feature>
<gene>
    <name evidence="6" type="ORF">MPPM_1412</name>
</gene>
<feature type="transmembrane region" description="Helical" evidence="5">
    <location>
        <begin position="40"/>
        <end position="60"/>
    </location>
</feature>
<dbReference type="PANTHER" id="PTHR12151:SF25">
    <property type="entry name" value="LINALOOL DEHYDRATASE_ISOMERASE DOMAIN-CONTAINING PROTEIN"/>
    <property type="match status" value="1"/>
</dbReference>
<keyword evidence="5" id="KW-1133">Transmembrane helix</keyword>
<dbReference type="AlphaFoldDB" id="A0A160PB48"/>